<dbReference type="OrthoDB" id="261426at2759"/>
<dbReference type="InterPro" id="IPR003726">
    <property type="entry name" value="HCY_dom"/>
</dbReference>
<evidence type="ECO:0000256" key="3">
    <source>
        <dbReference type="ARBA" id="ARBA00034478"/>
    </source>
</evidence>
<dbReference type="InParanoid" id="A0A7M7ND59"/>
<evidence type="ECO:0000256" key="2">
    <source>
        <dbReference type="ARBA" id="ARBA00022679"/>
    </source>
</evidence>
<evidence type="ECO:0000256" key="1">
    <source>
        <dbReference type="ARBA" id="ARBA00022603"/>
    </source>
</evidence>
<dbReference type="RefSeq" id="XP_030834640.1">
    <property type="nucleotide sequence ID" value="XM_030978780.1"/>
</dbReference>
<dbReference type="Pfam" id="PF02574">
    <property type="entry name" value="S-methyl_trans"/>
    <property type="match status" value="1"/>
</dbReference>
<dbReference type="GeneID" id="115918144"/>
<sequence>MSKKVKVFVEGASPVEEICDQRGNLFEERDEEEGERGGERQQQYQAEAPEYYAHREKLALIDREKDIEAINRTALRLAREVADKTGTLVAGDICNTNAFNPKVPSCRDTVKNMFKGQVLWAVEEGADFIVAETFGILEEAMIALEAIKEFGSGLPAVITLAASQKSLSSLDGVDLIEYFRRLEAAGADVMGFNAPGDQPPCCRSSKK</sequence>
<feature type="domain" description="Hcy-binding" evidence="5">
    <location>
        <begin position="51"/>
        <end position="193"/>
    </location>
</feature>
<evidence type="ECO:0000313" key="7">
    <source>
        <dbReference type="Proteomes" id="UP000007110"/>
    </source>
</evidence>
<dbReference type="Gene3D" id="3.20.20.330">
    <property type="entry name" value="Homocysteine-binding-like domain"/>
    <property type="match status" value="1"/>
</dbReference>
<dbReference type="Proteomes" id="UP000007110">
    <property type="component" value="Unassembled WGS sequence"/>
</dbReference>
<feature type="region of interest" description="Disordered" evidence="4">
    <location>
        <begin position="20"/>
        <end position="45"/>
    </location>
</feature>
<dbReference type="EnsemblMetazoa" id="XM_030978780">
    <property type="protein sequence ID" value="XP_030834640"/>
    <property type="gene ID" value="LOC115918144"/>
</dbReference>
<dbReference type="KEGG" id="spu:115918144"/>
<keyword evidence="7" id="KW-1185">Reference proteome</keyword>
<evidence type="ECO:0000259" key="5">
    <source>
        <dbReference type="Pfam" id="PF02574"/>
    </source>
</evidence>
<reference evidence="6" key="2">
    <citation type="submission" date="2021-01" db="UniProtKB">
        <authorList>
            <consortium name="EnsemblMetazoa"/>
        </authorList>
    </citation>
    <scope>IDENTIFICATION</scope>
</reference>
<comment type="pathway">
    <text evidence="3">Amino-acid biosynthesis; L-methionine biosynthesis via de novo pathway.</text>
</comment>
<evidence type="ECO:0000256" key="4">
    <source>
        <dbReference type="SAM" id="MobiDB-lite"/>
    </source>
</evidence>
<dbReference type="SUPFAM" id="SSF82282">
    <property type="entry name" value="Homocysteine S-methyltransferase"/>
    <property type="match status" value="1"/>
</dbReference>
<dbReference type="PANTHER" id="PTHR11103:SF18">
    <property type="entry name" value="SLR1189 PROTEIN"/>
    <property type="match status" value="1"/>
</dbReference>
<accession>A0A7M7ND59</accession>
<evidence type="ECO:0000313" key="6">
    <source>
        <dbReference type="EnsemblMetazoa" id="XP_030834640"/>
    </source>
</evidence>
<organism evidence="6 7">
    <name type="scientific">Strongylocentrotus purpuratus</name>
    <name type="common">Purple sea urchin</name>
    <dbReference type="NCBI Taxonomy" id="7668"/>
    <lineage>
        <taxon>Eukaryota</taxon>
        <taxon>Metazoa</taxon>
        <taxon>Echinodermata</taxon>
        <taxon>Eleutherozoa</taxon>
        <taxon>Echinozoa</taxon>
        <taxon>Echinoidea</taxon>
        <taxon>Euechinoidea</taxon>
        <taxon>Echinacea</taxon>
        <taxon>Camarodonta</taxon>
        <taxon>Echinidea</taxon>
        <taxon>Strongylocentrotidae</taxon>
        <taxon>Strongylocentrotus</taxon>
    </lineage>
</organism>
<protein>
    <recommendedName>
        <fullName evidence="5">Hcy-binding domain-containing protein</fullName>
    </recommendedName>
</protein>
<name>A0A7M7ND59_STRPU</name>
<proteinExistence type="predicted"/>
<dbReference type="GO" id="GO:0032259">
    <property type="term" value="P:methylation"/>
    <property type="evidence" value="ECO:0007669"/>
    <property type="project" value="UniProtKB-KW"/>
</dbReference>
<dbReference type="PANTHER" id="PTHR11103">
    <property type="entry name" value="SLR1189 PROTEIN"/>
    <property type="match status" value="1"/>
</dbReference>
<keyword evidence="1" id="KW-0489">Methyltransferase</keyword>
<dbReference type="InterPro" id="IPR036589">
    <property type="entry name" value="HCY_dom_sf"/>
</dbReference>
<dbReference type="AlphaFoldDB" id="A0A7M7ND59"/>
<reference evidence="7" key="1">
    <citation type="submission" date="2015-02" db="EMBL/GenBank/DDBJ databases">
        <title>Genome sequencing for Strongylocentrotus purpuratus.</title>
        <authorList>
            <person name="Murali S."/>
            <person name="Liu Y."/>
            <person name="Vee V."/>
            <person name="English A."/>
            <person name="Wang M."/>
            <person name="Skinner E."/>
            <person name="Han Y."/>
            <person name="Muzny D.M."/>
            <person name="Worley K.C."/>
            <person name="Gibbs R.A."/>
        </authorList>
    </citation>
    <scope>NUCLEOTIDE SEQUENCE</scope>
</reference>
<keyword evidence="2" id="KW-0808">Transferase</keyword>
<dbReference type="OMA" id="XDDKLEN"/>
<dbReference type="GO" id="GO:0008168">
    <property type="term" value="F:methyltransferase activity"/>
    <property type="evidence" value="ECO:0007669"/>
    <property type="project" value="UniProtKB-KW"/>
</dbReference>